<evidence type="ECO:0000313" key="1">
    <source>
        <dbReference type="EMBL" id="KAL2068510.1"/>
    </source>
</evidence>
<protein>
    <recommendedName>
        <fullName evidence="3">Secreted protein</fullName>
    </recommendedName>
</protein>
<organism evidence="1 2">
    <name type="scientific">Oculimacula yallundae</name>
    <dbReference type="NCBI Taxonomy" id="86028"/>
    <lineage>
        <taxon>Eukaryota</taxon>
        <taxon>Fungi</taxon>
        <taxon>Dikarya</taxon>
        <taxon>Ascomycota</taxon>
        <taxon>Pezizomycotina</taxon>
        <taxon>Leotiomycetes</taxon>
        <taxon>Helotiales</taxon>
        <taxon>Ploettnerulaceae</taxon>
        <taxon>Oculimacula</taxon>
    </lineage>
</organism>
<gene>
    <name evidence="1" type="ORF">VTL71DRAFT_14847</name>
</gene>
<dbReference type="Proteomes" id="UP001595075">
    <property type="component" value="Unassembled WGS sequence"/>
</dbReference>
<evidence type="ECO:0000313" key="2">
    <source>
        <dbReference type="Proteomes" id="UP001595075"/>
    </source>
</evidence>
<reference evidence="1 2" key="1">
    <citation type="journal article" date="2024" name="Commun. Biol.">
        <title>Comparative genomic analysis of thermophilic fungi reveals convergent evolutionary adaptations and gene losses.</title>
        <authorList>
            <person name="Steindorff A.S."/>
            <person name="Aguilar-Pontes M.V."/>
            <person name="Robinson A.J."/>
            <person name="Andreopoulos B."/>
            <person name="LaButti K."/>
            <person name="Kuo A."/>
            <person name="Mondo S."/>
            <person name="Riley R."/>
            <person name="Otillar R."/>
            <person name="Haridas S."/>
            <person name="Lipzen A."/>
            <person name="Grimwood J."/>
            <person name="Schmutz J."/>
            <person name="Clum A."/>
            <person name="Reid I.D."/>
            <person name="Moisan M.C."/>
            <person name="Butler G."/>
            <person name="Nguyen T.T.M."/>
            <person name="Dewar K."/>
            <person name="Conant G."/>
            <person name="Drula E."/>
            <person name="Henrissat B."/>
            <person name="Hansel C."/>
            <person name="Singer S."/>
            <person name="Hutchinson M.I."/>
            <person name="de Vries R.P."/>
            <person name="Natvig D.O."/>
            <person name="Powell A.J."/>
            <person name="Tsang A."/>
            <person name="Grigoriev I.V."/>
        </authorList>
    </citation>
    <scope>NUCLEOTIDE SEQUENCE [LARGE SCALE GENOMIC DNA]</scope>
    <source>
        <strain evidence="1 2">CBS 494.80</strain>
    </source>
</reference>
<name>A0ABR4CEY6_9HELO</name>
<keyword evidence="2" id="KW-1185">Reference proteome</keyword>
<proteinExistence type="predicted"/>
<sequence length="115" mass="12852">MRLALVHRFAFFLSQYTFDGNSYDCLFALLVLARGPGYCEGNLMRISIIHIVIKQIEFAICQSGSSIIVVIAGCEALLSPHARYLAHPRLSNEYSLLSGKALYSERSERLTHVGM</sequence>
<comment type="caution">
    <text evidence="1">The sequence shown here is derived from an EMBL/GenBank/DDBJ whole genome shotgun (WGS) entry which is preliminary data.</text>
</comment>
<accession>A0ABR4CEY6</accession>
<dbReference type="EMBL" id="JAZHXI010000008">
    <property type="protein sequence ID" value="KAL2068510.1"/>
    <property type="molecule type" value="Genomic_DNA"/>
</dbReference>
<evidence type="ECO:0008006" key="3">
    <source>
        <dbReference type="Google" id="ProtNLM"/>
    </source>
</evidence>